<dbReference type="Proteomes" id="UP000186513">
    <property type="component" value="Unassembled WGS sequence"/>
</dbReference>
<dbReference type="STRING" id="1121279.SAMN02745887_01313"/>
<protein>
    <submittedName>
        <fullName evidence="1">Uncharacterized protein</fullName>
    </submittedName>
</protein>
<dbReference type="EMBL" id="FPKR01000004">
    <property type="protein sequence ID" value="SFZ74574.1"/>
    <property type="molecule type" value="Genomic_DNA"/>
</dbReference>
<name>A0A1K2HCT6_9NEIS</name>
<reference evidence="1 2" key="1">
    <citation type="submission" date="2016-11" db="EMBL/GenBank/DDBJ databases">
        <authorList>
            <person name="Jaros S."/>
            <person name="Januszkiewicz K."/>
            <person name="Wedrychowicz H."/>
        </authorList>
    </citation>
    <scope>NUCLEOTIDE SEQUENCE [LARGE SCALE GENOMIC DNA]</scope>
    <source>
        <strain evidence="1 2">DSM 18899</strain>
    </source>
</reference>
<organism evidence="1 2">
    <name type="scientific">Chitinimonas taiwanensis DSM 18899</name>
    <dbReference type="NCBI Taxonomy" id="1121279"/>
    <lineage>
        <taxon>Bacteria</taxon>
        <taxon>Pseudomonadati</taxon>
        <taxon>Pseudomonadota</taxon>
        <taxon>Betaproteobacteria</taxon>
        <taxon>Neisseriales</taxon>
        <taxon>Chitinibacteraceae</taxon>
        <taxon>Chitinimonas</taxon>
    </lineage>
</organism>
<evidence type="ECO:0000313" key="1">
    <source>
        <dbReference type="EMBL" id="SFZ74574.1"/>
    </source>
</evidence>
<proteinExistence type="predicted"/>
<sequence length="280" mass="31300">MGLGMQKRWLLLVPVLFVAHIAANFALLKAPHTSTALEMQVALPRFVQVAMSGGDRYLAANLASFRALLVSTERMQADNFAIQGKVQRDAAWLNPAHEDNYYIAAAILPWNDELDAGQYVLKQAITARKFDWQPIFYYAFNIYHFEGNPAKAAVELLNARSVVTSENDRMAIENIAARWLEKGFEPKAAMQVVDIMARQAKPGQFKEYLKTRVDRLRVLLSLQEAAAMYISKKGRPAKNFEELRAAGLISVLPVDPFGFGYVMNQAGEPVLLNSAPKVKK</sequence>
<evidence type="ECO:0000313" key="2">
    <source>
        <dbReference type="Proteomes" id="UP000186513"/>
    </source>
</evidence>
<accession>A0A1K2HCT6</accession>
<dbReference type="AlphaFoldDB" id="A0A1K2HCT6"/>
<keyword evidence="2" id="KW-1185">Reference proteome</keyword>
<gene>
    <name evidence="1" type="ORF">SAMN02745887_01313</name>
</gene>